<gene>
    <name evidence="7" type="ORF">AWB85_00900</name>
</gene>
<evidence type="ECO:0000256" key="6">
    <source>
        <dbReference type="SAM" id="Phobius"/>
    </source>
</evidence>
<evidence type="ECO:0000256" key="3">
    <source>
        <dbReference type="ARBA" id="ARBA00022989"/>
    </source>
</evidence>
<keyword evidence="4 6" id="KW-0472">Membrane</keyword>
<evidence type="ECO:0008006" key="9">
    <source>
        <dbReference type="Google" id="ProtNLM"/>
    </source>
</evidence>
<keyword evidence="2 6" id="KW-0812">Transmembrane</keyword>
<evidence type="ECO:0000256" key="4">
    <source>
        <dbReference type="ARBA" id="ARBA00023136"/>
    </source>
</evidence>
<protein>
    <recommendedName>
        <fullName evidence="9">Interferon-induced transmembrane protein</fullName>
    </recommendedName>
</protein>
<feature type="transmembrane region" description="Helical" evidence="6">
    <location>
        <begin position="88"/>
        <end position="111"/>
    </location>
</feature>
<name>A0A179VFR6_9MYCO</name>
<accession>A0A179VFR6</accession>
<evidence type="ECO:0000256" key="1">
    <source>
        <dbReference type="ARBA" id="ARBA00004370"/>
    </source>
</evidence>
<evidence type="ECO:0000313" key="8">
    <source>
        <dbReference type="Proteomes" id="UP000186919"/>
    </source>
</evidence>
<proteinExistence type="predicted"/>
<feature type="transmembrane region" description="Helical" evidence="6">
    <location>
        <begin position="41"/>
        <end position="68"/>
    </location>
</feature>
<keyword evidence="3 6" id="KW-1133">Transmembrane helix</keyword>
<dbReference type="GO" id="GO:0016020">
    <property type="term" value="C:membrane"/>
    <property type="evidence" value="ECO:0007669"/>
    <property type="project" value="UniProtKB-SubCell"/>
</dbReference>
<organism evidence="7 8">
    <name type="scientific">Mycobacteroides immunogenum</name>
    <dbReference type="NCBI Taxonomy" id="83262"/>
    <lineage>
        <taxon>Bacteria</taxon>
        <taxon>Bacillati</taxon>
        <taxon>Actinomycetota</taxon>
        <taxon>Actinomycetes</taxon>
        <taxon>Mycobacteriales</taxon>
        <taxon>Mycobacteriaceae</taxon>
        <taxon>Mycobacteroides</taxon>
    </lineage>
</organism>
<dbReference type="InterPro" id="IPR007593">
    <property type="entry name" value="CD225/Dispanin_fam"/>
</dbReference>
<dbReference type="Pfam" id="PF04505">
    <property type="entry name" value="CD225"/>
    <property type="match status" value="1"/>
</dbReference>
<dbReference type="RefSeq" id="WP_064627139.1">
    <property type="nucleotide sequence ID" value="NZ_LQYE01000001.1"/>
</dbReference>
<evidence type="ECO:0000256" key="5">
    <source>
        <dbReference type="SAM" id="MobiDB-lite"/>
    </source>
</evidence>
<evidence type="ECO:0000256" key="2">
    <source>
        <dbReference type="ARBA" id="ARBA00022692"/>
    </source>
</evidence>
<dbReference type="EMBL" id="LQYE01000001">
    <property type="protein sequence ID" value="OAT69992.1"/>
    <property type="molecule type" value="Genomic_DNA"/>
</dbReference>
<feature type="region of interest" description="Disordered" evidence="5">
    <location>
        <begin position="1"/>
        <end position="35"/>
    </location>
</feature>
<dbReference type="AlphaFoldDB" id="A0A179VFR6"/>
<feature type="compositionally biased region" description="Pro residues" evidence="5">
    <location>
        <begin position="18"/>
        <end position="35"/>
    </location>
</feature>
<reference evidence="7 8" key="1">
    <citation type="submission" date="2016-01" db="EMBL/GenBank/DDBJ databases">
        <title>Mycobacterium immunogenum strain CD11_6 genome sequencing and assembly.</title>
        <authorList>
            <person name="Kaur G."/>
            <person name="Nair G.R."/>
            <person name="Mayilraj S."/>
        </authorList>
    </citation>
    <scope>NUCLEOTIDE SEQUENCE [LARGE SCALE GENOMIC DNA]</scope>
    <source>
        <strain evidence="7 8">CD11-6</strain>
    </source>
</reference>
<sequence>MSDETKSDETTGVISTPTAPPPPAPTAPAGPPKPPPTNVGWAVASVIFFWPLAFSAFTNALNVTQFWLTGQYDRAQESSDRAKLLGKIALLTGLVLLFLFITLRIACAIWWHTHGGGGGWGHHGGGWHRSWDDGWNGPGPIGPMGRPGHDN</sequence>
<dbReference type="Proteomes" id="UP000186919">
    <property type="component" value="Unassembled WGS sequence"/>
</dbReference>
<evidence type="ECO:0000313" key="7">
    <source>
        <dbReference type="EMBL" id="OAT69992.1"/>
    </source>
</evidence>
<comment type="subcellular location">
    <subcellularLocation>
        <location evidence="1">Membrane</location>
    </subcellularLocation>
</comment>
<comment type="caution">
    <text evidence="7">The sequence shown here is derived from an EMBL/GenBank/DDBJ whole genome shotgun (WGS) entry which is preliminary data.</text>
</comment>